<dbReference type="AlphaFoldDB" id="K8NVX5"/>
<evidence type="ECO:0000313" key="1">
    <source>
        <dbReference type="EMBL" id="EKS34487.1"/>
    </source>
</evidence>
<dbReference type="Proteomes" id="UP000001096">
    <property type="component" value="Unassembled WGS sequence"/>
</dbReference>
<keyword evidence="2" id="KW-1185">Reference proteome</keyword>
<name>K8NVX5_9BRAD</name>
<protein>
    <submittedName>
        <fullName evidence="1">Uncharacterized protein</fullName>
    </submittedName>
</protein>
<dbReference type="EMBL" id="AGWX01000005">
    <property type="protein sequence ID" value="EKS34487.1"/>
    <property type="molecule type" value="Genomic_DNA"/>
</dbReference>
<proteinExistence type="predicted"/>
<comment type="caution">
    <text evidence="1">The sequence shown here is derived from an EMBL/GenBank/DDBJ whole genome shotgun (WGS) entry which is preliminary data.</text>
</comment>
<reference evidence="1 2" key="1">
    <citation type="submission" date="2012-04" db="EMBL/GenBank/DDBJ databases">
        <title>The Genome Sequence of Afipia broomeae ATCC 49717.</title>
        <authorList>
            <consortium name="The Broad Institute Genome Sequencing Platform"/>
            <person name="Earl A."/>
            <person name="Ward D."/>
            <person name="Feldgarden M."/>
            <person name="Gevers D."/>
            <person name="Huys G."/>
            <person name="Walker B."/>
            <person name="Young S.K."/>
            <person name="Zeng Q."/>
            <person name="Gargeya S."/>
            <person name="Fitzgerald M."/>
            <person name="Haas B."/>
            <person name="Abouelleil A."/>
            <person name="Alvarado L."/>
            <person name="Arachchi H.M."/>
            <person name="Berlin A."/>
            <person name="Chapman S.B."/>
            <person name="Goldberg J."/>
            <person name="Griggs A."/>
            <person name="Gujja S."/>
            <person name="Hansen M."/>
            <person name="Howarth C."/>
            <person name="Imamovic A."/>
            <person name="Larimer J."/>
            <person name="McCowen C."/>
            <person name="Montmayeur A."/>
            <person name="Murphy C."/>
            <person name="Neiman D."/>
            <person name="Pearson M."/>
            <person name="Priest M."/>
            <person name="Roberts A."/>
            <person name="Saif S."/>
            <person name="Shea T."/>
            <person name="Sisk P."/>
            <person name="Sykes S."/>
            <person name="Wortman J."/>
            <person name="Nusbaum C."/>
            <person name="Birren B."/>
        </authorList>
    </citation>
    <scope>NUCLEOTIDE SEQUENCE [LARGE SCALE GENOMIC DNA]</scope>
    <source>
        <strain evidence="1 2">ATCC 49717</strain>
    </source>
</reference>
<sequence length="85" mass="9109">MLGGGRPLADRRDVPTYFGWQPVDVMGIPWIVPDNAAAPGIGLEGRTKQKEAAQQSTKCRHPKSRYALQLVQGPASVRPPATSSA</sequence>
<dbReference type="HOGENOM" id="CLU_2505406_0_0_5"/>
<gene>
    <name evidence="1" type="ORF">HMPREF9695_04397</name>
</gene>
<evidence type="ECO:0000313" key="2">
    <source>
        <dbReference type="Proteomes" id="UP000001096"/>
    </source>
</evidence>
<organism evidence="1 2">
    <name type="scientific">Afipia broomeae ATCC 49717</name>
    <dbReference type="NCBI Taxonomy" id="883078"/>
    <lineage>
        <taxon>Bacteria</taxon>
        <taxon>Pseudomonadati</taxon>
        <taxon>Pseudomonadota</taxon>
        <taxon>Alphaproteobacteria</taxon>
        <taxon>Hyphomicrobiales</taxon>
        <taxon>Nitrobacteraceae</taxon>
        <taxon>Afipia</taxon>
    </lineage>
</organism>
<accession>K8NVX5</accession>